<feature type="transmembrane region" description="Helical" evidence="1">
    <location>
        <begin position="192"/>
        <end position="222"/>
    </location>
</feature>
<dbReference type="Proteomes" id="UP000004509">
    <property type="component" value="Unassembled WGS sequence"/>
</dbReference>
<feature type="transmembrane region" description="Helical" evidence="1">
    <location>
        <begin position="234"/>
        <end position="254"/>
    </location>
</feature>
<feature type="transmembrane region" description="Helical" evidence="1">
    <location>
        <begin position="116"/>
        <end position="138"/>
    </location>
</feature>
<feature type="transmembrane region" description="Helical" evidence="1">
    <location>
        <begin position="90"/>
        <end position="109"/>
    </location>
</feature>
<feature type="transmembrane region" description="Helical" evidence="1">
    <location>
        <begin position="12"/>
        <end position="29"/>
    </location>
</feature>
<protein>
    <recommendedName>
        <fullName evidence="4">O-antigen polymerase</fullName>
    </recommendedName>
</protein>
<proteinExistence type="predicted"/>
<evidence type="ECO:0008006" key="4">
    <source>
        <dbReference type="Google" id="ProtNLM"/>
    </source>
</evidence>
<dbReference type="AlphaFoldDB" id="C8PNI0"/>
<feature type="transmembrane region" description="Helical" evidence="1">
    <location>
        <begin position="35"/>
        <end position="55"/>
    </location>
</feature>
<comment type="caution">
    <text evidence="2">The sequence shown here is derived from an EMBL/GenBank/DDBJ whole genome shotgun (WGS) entry which is preliminary data.</text>
</comment>
<evidence type="ECO:0000313" key="2">
    <source>
        <dbReference type="EMBL" id="EEV21085.1"/>
    </source>
</evidence>
<name>C8PNI0_9SPIR</name>
<organism evidence="2 3">
    <name type="scientific">Treponema vincentii ATCC 35580</name>
    <dbReference type="NCBI Taxonomy" id="596324"/>
    <lineage>
        <taxon>Bacteria</taxon>
        <taxon>Pseudomonadati</taxon>
        <taxon>Spirochaetota</taxon>
        <taxon>Spirochaetia</taxon>
        <taxon>Spirochaetales</taxon>
        <taxon>Treponemataceae</taxon>
        <taxon>Treponema</taxon>
    </lineage>
</organism>
<sequence>MKYSLYKFDILHSIRLCLFTGTLFCYYFQFPFKGVSRYIIPSLAVYLILSFGIIIKNINITNLLLISIYYICISIILVVSVFRYIEPGRILRFCIILSVLPLFCFVAFYDAKNKLFKIFIILSMLKALSQVIVYLLILKLGTYVPFRDFVQANDMGDIYPYLNIFMKIQVRGTPLLLFAVMLYFEIRRKYDWIFFLLLTGVLLAGNFAFILGLLCFFIFKVYDYIVANKTNFSIRVSVSLFLLSFMGILLVPFFKNEVEVKSDYSNVVRLEQANALMSGNIILGNGFGNVIEAKGQLTNYSGEIYFELQSLYIINQFGVLGFLYLNFIIFYFLSHSRKNITRLYFLYLLYSFWNPYCFDTTHMMVIAILVNIEIKRGNKYAGKYLRSGNSFFP</sequence>
<dbReference type="RefSeq" id="WP_006188094.1">
    <property type="nucleotide sequence ID" value="NZ_ACYH01000013.1"/>
</dbReference>
<accession>C8PNI0</accession>
<dbReference type="OrthoDB" id="1493212at2"/>
<dbReference type="eggNOG" id="ENOG50336EF">
    <property type="taxonomic scope" value="Bacteria"/>
</dbReference>
<keyword evidence="1" id="KW-0812">Transmembrane</keyword>
<reference evidence="2 3" key="1">
    <citation type="submission" date="2009-07" db="EMBL/GenBank/DDBJ databases">
        <authorList>
            <person name="Madupu R."/>
            <person name="Sebastian Y."/>
            <person name="Durkin A.S."/>
            <person name="Torralba M."/>
            <person name="Methe B."/>
            <person name="Sutton G.G."/>
            <person name="Strausberg R.L."/>
            <person name="Nelson K.E."/>
        </authorList>
    </citation>
    <scope>NUCLEOTIDE SEQUENCE [LARGE SCALE GENOMIC DNA]</scope>
    <source>
        <strain evidence="2 3">ATCC 35580</strain>
    </source>
</reference>
<evidence type="ECO:0000313" key="3">
    <source>
        <dbReference type="Proteomes" id="UP000004509"/>
    </source>
</evidence>
<keyword evidence="1" id="KW-0472">Membrane</keyword>
<evidence type="ECO:0000256" key="1">
    <source>
        <dbReference type="SAM" id="Phobius"/>
    </source>
</evidence>
<feature type="transmembrane region" description="Helical" evidence="1">
    <location>
        <begin position="353"/>
        <end position="374"/>
    </location>
</feature>
<gene>
    <name evidence="2" type="ORF">TREVI0001_2610</name>
</gene>
<feature type="transmembrane region" description="Helical" evidence="1">
    <location>
        <begin position="62"/>
        <end position="84"/>
    </location>
</feature>
<feature type="transmembrane region" description="Helical" evidence="1">
    <location>
        <begin position="311"/>
        <end position="333"/>
    </location>
</feature>
<dbReference type="EMBL" id="ACYH01000013">
    <property type="protein sequence ID" value="EEV21085.1"/>
    <property type="molecule type" value="Genomic_DNA"/>
</dbReference>
<feature type="transmembrane region" description="Helical" evidence="1">
    <location>
        <begin position="158"/>
        <end position="180"/>
    </location>
</feature>
<keyword evidence="1" id="KW-1133">Transmembrane helix</keyword>
<dbReference type="STRING" id="596324.TREVI0001_2610"/>